<dbReference type="PANTHER" id="PTHR24276:SF91">
    <property type="entry name" value="AT26814P-RELATED"/>
    <property type="match status" value="1"/>
</dbReference>
<dbReference type="GO" id="GO:0004252">
    <property type="term" value="F:serine-type endopeptidase activity"/>
    <property type="evidence" value="ECO:0007669"/>
    <property type="project" value="InterPro"/>
</dbReference>
<sequence>MRVQIGSKYIYDFSAKQYEVFSFVVHKNYNKKIPFENDIGLIFLKEPMAFSDAAKKAILVDHDRWMSPKEKHFIVTGWGWQKYNGPLSEMSLMMTSLAYVPVKKCGRLHNITLSQDMFCLYGDGKRDTCRGDSGGGVLWHGRLVGLTSHGDGCAKEGKPSVYTNLYVQRSWIIKQVGKFIKRYCKSQI</sequence>
<evidence type="ECO:0000259" key="5">
    <source>
        <dbReference type="PROSITE" id="PS50240"/>
    </source>
</evidence>
<dbReference type="CDD" id="cd00190">
    <property type="entry name" value="Tryp_SPc"/>
    <property type="match status" value="1"/>
</dbReference>
<dbReference type="InterPro" id="IPR043504">
    <property type="entry name" value="Peptidase_S1_PA_chymotrypsin"/>
</dbReference>
<dbReference type="GO" id="GO:0006508">
    <property type="term" value="P:proteolysis"/>
    <property type="evidence" value="ECO:0007669"/>
    <property type="project" value="UniProtKB-KW"/>
</dbReference>
<evidence type="ECO:0000256" key="4">
    <source>
        <dbReference type="ARBA" id="ARBA00023157"/>
    </source>
</evidence>
<name>A0AAD8DVN5_MYTSE</name>
<keyword evidence="1" id="KW-0645">Protease</keyword>
<keyword evidence="7" id="KW-1185">Reference proteome</keyword>
<dbReference type="Proteomes" id="UP001231518">
    <property type="component" value="Chromosome 10"/>
</dbReference>
<gene>
    <name evidence="6" type="ORF">PYW07_001234</name>
</gene>
<evidence type="ECO:0000256" key="3">
    <source>
        <dbReference type="ARBA" id="ARBA00022825"/>
    </source>
</evidence>
<dbReference type="EMBL" id="JARGEI010000009">
    <property type="protein sequence ID" value="KAJ8726536.1"/>
    <property type="molecule type" value="Genomic_DNA"/>
</dbReference>
<dbReference type="PROSITE" id="PS50240">
    <property type="entry name" value="TRYPSIN_DOM"/>
    <property type="match status" value="1"/>
</dbReference>
<proteinExistence type="predicted"/>
<dbReference type="PANTHER" id="PTHR24276">
    <property type="entry name" value="POLYSERASE-RELATED"/>
    <property type="match status" value="1"/>
</dbReference>
<dbReference type="AlphaFoldDB" id="A0AAD8DVN5"/>
<evidence type="ECO:0000256" key="2">
    <source>
        <dbReference type="ARBA" id="ARBA00022801"/>
    </source>
</evidence>
<keyword evidence="4" id="KW-1015">Disulfide bond</keyword>
<dbReference type="InterPro" id="IPR050430">
    <property type="entry name" value="Peptidase_S1"/>
</dbReference>
<evidence type="ECO:0000313" key="6">
    <source>
        <dbReference type="EMBL" id="KAJ8726536.1"/>
    </source>
</evidence>
<dbReference type="Pfam" id="PF00089">
    <property type="entry name" value="Trypsin"/>
    <property type="match status" value="1"/>
</dbReference>
<dbReference type="Gene3D" id="2.40.10.10">
    <property type="entry name" value="Trypsin-like serine proteases"/>
    <property type="match status" value="1"/>
</dbReference>
<dbReference type="InterPro" id="IPR001254">
    <property type="entry name" value="Trypsin_dom"/>
</dbReference>
<dbReference type="SUPFAM" id="SSF50494">
    <property type="entry name" value="Trypsin-like serine proteases"/>
    <property type="match status" value="1"/>
</dbReference>
<protein>
    <recommendedName>
        <fullName evidence="5">Peptidase S1 domain-containing protein</fullName>
    </recommendedName>
</protein>
<dbReference type="InterPro" id="IPR009003">
    <property type="entry name" value="Peptidase_S1_PA"/>
</dbReference>
<evidence type="ECO:0000256" key="1">
    <source>
        <dbReference type="ARBA" id="ARBA00022670"/>
    </source>
</evidence>
<feature type="domain" description="Peptidase S1" evidence="5">
    <location>
        <begin position="1"/>
        <end position="177"/>
    </location>
</feature>
<keyword evidence="2" id="KW-0378">Hydrolase</keyword>
<evidence type="ECO:0000313" key="7">
    <source>
        <dbReference type="Proteomes" id="UP001231518"/>
    </source>
</evidence>
<comment type="caution">
    <text evidence="6">The sequence shown here is derived from an EMBL/GenBank/DDBJ whole genome shotgun (WGS) entry which is preliminary data.</text>
</comment>
<organism evidence="6 7">
    <name type="scientific">Mythimna separata</name>
    <name type="common">Oriental armyworm</name>
    <name type="synonym">Pseudaletia separata</name>
    <dbReference type="NCBI Taxonomy" id="271217"/>
    <lineage>
        <taxon>Eukaryota</taxon>
        <taxon>Metazoa</taxon>
        <taxon>Ecdysozoa</taxon>
        <taxon>Arthropoda</taxon>
        <taxon>Hexapoda</taxon>
        <taxon>Insecta</taxon>
        <taxon>Pterygota</taxon>
        <taxon>Neoptera</taxon>
        <taxon>Endopterygota</taxon>
        <taxon>Lepidoptera</taxon>
        <taxon>Glossata</taxon>
        <taxon>Ditrysia</taxon>
        <taxon>Noctuoidea</taxon>
        <taxon>Noctuidae</taxon>
        <taxon>Noctuinae</taxon>
        <taxon>Hadenini</taxon>
        <taxon>Mythimna</taxon>
    </lineage>
</organism>
<reference evidence="6" key="1">
    <citation type="submission" date="2023-03" db="EMBL/GenBank/DDBJ databases">
        <title>Chromosome-level genomes of two armyworms, Mythimna separata and Mythimna loreyi, provide insights into the biosynthesis and reception of sex pheromones.</title>
        <authorList>
            <person name="Zhao H."/>
        </authorList>
    </citation>
    <scope>NUCLEOTIDE SEQUENCE</scope>
    <source>
        <strain evidence="6">BeijingLab</strain>
        <tissue evidence="6">Pupa</tissue>
    </source>
</reference>
<keyword evidence="3" id="KW-0720">Serine protease</keyword>
<dbReference type="SMART" id="SM00020">
    <property type="entry name" value="Tryp_SPc"/>
    <property type="match status" value="1"/>
</dbReference>
<accession>A0AAD8DVN5</accession>